<dbReference type="GO" id="GO:0003676">
    <property type="term" value="F:nucleic acid binding"/>
    <property type="evidence" value="ECO:0007669"/>
    <property type="project" value="InterPro"/>
</dbReference>
<reference evidence="2" key="1">
    <citation type="journal article" date="2012" name="Nat. Biotechnol.">
        <title>Draft genome sequence of pigeonpea (Cajanus cajan), an orphan legume crop of resource-poor farmers.</title>
        <authorList>
            <person name="Varshney R.K."/>
            <person name="Chen W."/>
            <person name="Li Y."/>
            <person name="Bharti A.K."/>
            <person name="Saxena R.K."/>
            <person name="Schlueter J.A."/>
            <person name="Donoghue M.T."/>
            <person name="Azam S."/>
            <person name="Fan G."/>
            <person name="Whaley A.M."/>
            <person name="Farmer A.D."/>
            <person name="Sheridan J."/>
            <person name="Iwata A."/>
            <person name="Tuteja R."/>
            <person name="Penmetsa R.V."/>
            <person name="Wu W."/>
            <person name="Upadhyaya H.D."/>
            <person name="Yang S.P."/>
            <person name="Shah T."/>
            <person name="Saxena K.B."/>
            <person name="Michael T."/>
            <person name="McCombie W.R."/>
            <person name="Yang B."/>
            <person name="Zhang G."/>
            <person name="Yang H."/>
            <person name="Wang J."/>
            <person name="Spillane C."/>
            <person name="Cook D.R."/>
            <person name="May G.D."/>
            <person name="Xu X."/>
            <person name="Jackson S.A."/>
        </authorList>
    </citation>
    <scope>NUCLEOTIDE SEQUENCE [LARGE SCALE GENOMIC DNA]</scope>
</reference>
<dbReference type="SUPFAM" id="SSF53098">
    <property type="entry name" value="Ribonuclease H-like"/>
    <property type="match status" value="1"/>
</dbReference>
<gene>
    <name evidence="2" type="ORF">KK1_028963</name>
</gene>
<dbReference type="Proteomes" id="UP000075243">
    <property type="component" value="Unassembled WGS sequence"/>
</dbReference>
<dbReference type="PANTHER" id="PTHR47723:SF19">
    <property type="entry name" value="POLYNUCLEOTIDYL TRANSFERASE, RIBONUCLEASE H-LIKE SUPERFAMILY PROTEIN"/>
    <property type="match status" value="1"/>
</dbReference>
<feature type="domain" description="RNase H type-1" evidence="1">
    <location>
        <begin position="62"/>
        <end position="171"/>
    </location>
</feature>
<dbReference type="InterPro" id="IPR036397">
    <property type="entry name" value="RNaseH_sf"/>
</dbReference>
<sequence length="174" mass="19675">MRNERVFNGCDSSVWEALRRVHALHTTMVRAFAVVDEHTPHDAGLTLVSCIFAEGLQTSLHVDASFNTTSGQACIGGLVRDSNGRWLWGFFGAVEAVDALQVELLAILHGLRIVWSRRIQFVLCVTHDIQSTHRLTAILYSIKDLMHKPWTIQFEHSFREGNKCAYLLARRGQM</sequence>
<dbReference type="AlphaFoldDB" id="A0A151S3B1"/>
<proteinExistence type="predicted"/>
<evidence type="ECO:0000313" key="3">
    <source>
        <dbReference type="Proteomes" id="UP000075243"/>
    </source>
</evidence>
<dbReference type="CDD" id="cd06222">
    <property type="entry name" value="RNase_H_like"/>
    <property type="match status" value="1"/>
</dbReference>
<dbReference type="Pfam" id="PF13456">
    <property type="entry name" value="RVT_3"/>
    <property type="match status" value="1"/>
</dbReference>
<dbReference type="GO" id="GO:0004523">
    <property type="term" value="F:RNA-DNA hybrid ribonuclease activity"/>
    <property type="evidence" value="ECO:0007669"/>
    <property type="project" value="InterPro"/>
</dbReference>
<dbReference type="Gene3D" id="3.30.420.10">
    <property type="entry name" value="Ribonuclease H-like superfamily/Ribonuclease H"/>
    <property type="match status" value="1"/>
</dbReference>
<dbReference type="InterPro" id="IPR012337">
    <property type="entry name" value="RNaseH-like_sf"/>
</dbReference>
<dbReference type="Gramene" id="C.cajan_27592.t">
    <property type="protein sequence ID" value="C.cajan_27592.t.cds1"/>
    <property type="gene ID" value="C.cajan_27592"/>
</dbReference>
<organism evidence="2 3">
    <name type="scientific">Cajanus cajan</name>
    <name type="common">Pigeon pea</name>
    <name type="synonym">Cajanus indicus</name>
    <dbReference type="NCBI Taxonomy" id="3821"/>
    <lineage>
        <taxon>Eukaryota</taxon>
        <taxon>Viridiplantae</taxon>
        <taxon>Streptophyta</taxon>
        <taxon>Embryophyta</taxon>
        <taxon>Tracheophyta</taxon>
        <taxon>Spermatophyta</taxon>
        <taxon>Magnoliopsida</taxon>
        <taxon>eudicotyledons</taxon>
        <taxon>Gunneridae</taxon>
        <taxon>Pentapetalae</taxon>
        <taxon>rosids</taxon>
        <taxon>fabids</taxon>
        <taxon>Fabales</taxon>
        <taxon>Fabaceae</taxon>
        <taxon>Papilionoideae</taxon>
        <taxon>50 kb inversion clade</taxon>
        <taxon>NPAAA clade</taxon>
        <taxon>indigoferoid/millettioid clade</taxon>
        <taxon>Phaseoleae</taxon>
        <taxon>Cajanus</taxon>
    </lineage>
</organism>
<keyword evidence="3" id="KW-1185">Reference proteome</keyword>
<dbReference type="InterPro" id="IPR053151">
    <property type="entry name" value="RNase_H-like"/>
</dbReference>
<dbReference type="EMBL" id="KQ483479">
    <property type="protein sequence ID" value="KYP49325.1"/>
    <property type="molecule type" value="Genomic_DNA"/>
</dbReference>
<evidence type="ECO:0000313" key="2">
    <source>
        <dbReference type="EMBL" id="KYP49325.1"/>
    </source>
</evidence>
<name>A0A151S3B1_CAJCA</name>
<dbReference type="InterPro" id="IPR002156">
    <property type="entry name" value="RNaseH_domain"/>
</dbReference>
<evidence type="ECO:0000259" key="1">
    <source>
        <dbReference type="Pfam" id="PF13456"/>
    </source>
</evidence>
<protein>
    <submittedName>
        <fullName evidence="2">Ribonuclease H protein At1g65750 family</fullName>
    </submittedName>
</protein>
<dbReference type="InterPro" id="IPR044730">
    <property type="entry name" value="RNase_H-like_dom_plant"/>
</dbReference>
<dbReference type="PANTHER" id="PTHR47723">
    <property type="entry name" value="OS05G0353850 PROTEIN"/>
    <property type="match status" value="1"/>
</dbReference>
<accession>A0A151S3B1</accession>